<dbReference type="AlphaFoldDB" id="A0A0D1MPB7"/>
<proteinExistence type="predicted"/>
<dbReference type="InterPro" id="IPR008538">
    <property type="entry name" value="Uma2"/>
</dbReference>
<reference evidence="2 3" key="1">
    <citation type="submission" date="2015-01" db="EMBL/GenBank/DDBJ databases">
        <title>Genome of Sphingomonas taxi strain 30a.</title>
        <authorList>
            <person name="Eevers N."/>
            <person name="Van Hamme J."/>
            <person name="Bottos E."/>
            <person name="Weyens N."/>
            <person name="Vangronsveld J."/>
        </authorList>
    </citation>
    <scope>NUCLEOTIDE SEQUENCE [LARGE SCALE GENOMIC DNA]</scope>
    <source>
        <strain evidence="2 3">30a</strain>
    </source>
</reference>
<dbReference type="Gene3D" id="3.90.1570.10">
    <property type="entry name" value="tt1808, chain A"/>
    <property type="match status" value="1"/>
</dbReference>
<organism evidence="2 3">
    <name type="scientific">Sphingomonas melonis</name>
    <dbReference type="NCBI Taxonomy" id="152682"/>
    <lineage>
        <taxon>Bacteria</taxon>
        <taxon>Pseudomonadati</taxon>
        <taxon>Pseudomonadota</taxon>
        <taxon>Alphaproteobacteria</taxon>
        <taxon>Sphingomonadales</taxon>
        <taxon>Sphingomonadaceae</taxon>
        <taxon>Sphingomonas</taxon>
    </lineage>
</organism>
<evidence type="ECO:0000259" key="1">
    <source>
        <dbReference type="Pfam" id="PF05685"/>
    </source>
</evidence>
<dbReference type="InterPro" id="IPR011335">
    <property type="entry name" value="Restrct_endonuc-II-like"/>
</dbReference>
<accession>A0A0D1MPB7</accession>
<dbReference type="InterPro" id="IPR012296">
    <property type="entry name" value="Nuclease_put_TT1808"/>
</dbReference>
<dbReference type="CDD" id="cd06260">
    <property type="entry name" value="DUF820-like"/>
    <property type="match status" value="1"/>
</dbReference>
<comment type="caution">
    <text evidence="2">The sequence shown here is derived from an EMBL/GenBank/DDBJ whole genome shotgun (WGS) entry which is preliminary data.</text>
</comment>
<dbReference type="Pfam" id="PF05685">
    <property type="entry name" value="Uma2"/>
    <property type="match status" value="1"/>
</dbReference>
<dbReference type="SUPFAM" id="SSF52980">
    <property type="entry name" value="Restriction endonuclease-like"/>
    <property type="match status" value="1"/>
</dbReference>
<dbReference type="PANTHER" id="PTHR35400:SF3">
    <property type="entry name" value="SLL1072 PROTEIN"/>
    <property type="match status" value="1"/>
</dbReference>
<evidence type="ECO:0000313" key="3">
    <source>
        <dbReference type="Proteomes" id="UP000033203"/>
    </source>
</evidence>
<evidence type="ECO:0000313" key="2">
    <source>
        <dbReference type="EMBL" id="KIU29251.1"/>
    </source>
</evidence>
<dbReference type="EMBL" id="JXTP01000018">
    <property type="protein sequence ID" value="KIU29251.1"/>
    <property type="molecule type" value="Genomic_DNA"/>
</dbReference>
<name>A0A0D1MPB7_9SPHN</name>
<protein>
    <recommendedName>
        <fullName evidence="1">Putative restriction endonuclease domain-containing protein</fullName>
    </recommendedName>
</protein>
<feature type="domain" description="Putative restriction endonuclease" evidence="1">
    <location>
        <begin position="16"/>
        <end position="182"/>
    </location>
</feature>
<dbReference type="PATRIC" id="fig|1549858.7.peg.35"/>
<sequence length="186" mass="20606">MTVLHRPPPGKYRLTVEDFLRLDETGVFGTDRTELLDGDIIIMNAEYRPHGQIAGELHYAFRRVLETIGNDLHAMSASIRLSAHDMPLPDIALTREPHGAGPVPVESVGLIVEVASSTLDRDMGQKVPIYARAGIPEYWIVDVNGRVLHQLWSSQSDGYEHHRTTPFGARVTAETIEGLTIDTTSL</sequence>
<gene>
    <name evidence="2" type="ORF">SR41_04335</name>
</gene>
<dbReference type="Proteomes" id="UP000033203">
    <property type="component" value="Unassembled WGS sequence"/>
</dbReference>
<dbReference type="PANTHER" id="PTHR35400">
    <property type="entry name" value="SLR1083 PROTEIN"/>
    <property type="match status" value="1"/>
</dbReference>